<evidence type="ECO:0000313" key="2">
    <source>
        <dbReference type="EMBL" id="KAL2040605.1"/>
    </source>
</evidence>
<protein>
    <recommendedName>
        <fullName evidence="4">Glc8 protein</fullName>
    </recommendedName>
</protein>
<feature type="compositionally biased region" description="Acidic residues" evidence="1">
    <location>
        <begin position="261"/>
        <end position="271"/>
    </location>
</feature>
<dbReference type="Proteomes" id="UP001590950">
    <property type="component" value="Unassembled WGS sequence"/>
</dbReference>
<feature type="region of interest" description="Disordered" evidence="1">
    <location>
        <begin position="1"/>
        <end position="100"/>
    </location>
</feature>
<feature type="compositionally biased region" description="Polar residues" evidence="1">
    <location>
        <begin position="76"/>
        <end position="93"/>
    </location>
</feature>
<dbReference type="EMBL" id="JBEFKJ010000020">
    <property type="protein sequence ID" value="KAL2040605.1"/>
    <property type="molecule type" value="Genomic_DNA"/>
</dbReference>
<dbReference type="PANTHER" id="PTHR12398:SF20">
    <property type="entry name" value="PROTEIN PHOSPHATASE 1 REGULATORY INHIBITOR SUBUNIT 2"/>
    <property type="match status" value="1"/>
</dbReference>
<accession>A0ABR4A6A2</accession>
<keyword evidence="3" id="KW-1185">Reference proteome</keyword>
<feature type="region of interest" description="Disordered" evidence="1">
    <location>
        <begin position="252"/>
        <end position="286"/>
    </location>
</feature>
<evidence type="ECO:0008006" key="4">
    <source>
        <dbReference type="Google" id="ProtNLM"/>
    </source>
</evidence>
<evidence type="ECO:0000256" key="1">
    <source>
        <dbReference type="SAM" id="MobiDB-lite"/>
    </source>
</evidence>
<feature type="compositionally biased region" description="Polar residues" evidence="1">
    <location>
        <begin position="1"/>
        <end position="11"/>
    </location>
</feature>
<organism evidence="2 3">
    <name type="scientific">Stereocaulon virgatum</name>
    <dbReference type="NCBI Taxonomy" id="373712"/>
    <lineage>
        <taxon>Eukaryota</taxon>
        <taxon>Fungi</taxon>
        <taxon>Dikarya</taxon>
        <taxon>Ascomycota</taxon>
        <taxon>Pezizomycotina</taxon>
        <taxon>Lecanoromycetes</taxon>
        <taxon>OSLEUM clade</taxon>
        <taxon>Lecanoromycetidae</taxon>
        <taxon>Lecanorales</taxon>
        <taxon>Lecanorineae</taxon>
        <taxon>Stereocaulaceae</taxon>
        <taxon>Stereocaulon</taxon>
    </lineage>
</organism>
<feature type="compositionally biased region" description="Basic and acidic residues" evidence="1">
    <location>
        <begin position="224"/>
        <end position="236"/>
    </location>
</feature>
<reference evidence="2 3" key="1">
    <citation type="submission" date="2024-09" db="EMBL/GenBank/DDBJ databases">
        <title>Rethinking Asexuality: The Enigmatic Case of Functional Sexual Genes in Lepraria (Stereocaulaceae).</title>
        <authorList>
            <person name="Doellman M."/>
            <person name="Sun Y."/>
            <person name="Barcenas-Pena A."/>
            <person name="Lumbsch H.T."/>
            <person name="Grewe F."/>
        </authorList>
    </citation>
    <scope>NUCLEOTIDE SEQUENCE [LARGE SCALE GENOMIC DNA]</scope>
    <source>
        <strain evidence="2 3">Mercado 3170</strain>
    </source>
</reference>
<dbReference type="PANTHER" id="PTHR12398">
    <property type="entry name" value="PROTEIN PHOSPHATASE INHIBITOR"/>
    <property type="match status" value="1"/>
</dbReference>
<dbReference type="Pfam" id="PF04979">
    <property type="entry name" value="IPP-2"/>
    <property type="match status" value="1"/>
</dbReference>
<feature type="compositionally biased region" description="Basic and acidic residues" evidence="1">
    <location>
        <begin position="155"/>
        <end position="172"/>
    </location>
</feature>
<gene>
    <name evidence="2" type="ORF">N7G274_006584</name>
</gene>
<comment type="caution">
    <text evidence="2">The sequence shown here is derived from an EMBL/GenBank/DDBJ whole genome shotgun (WGS) entry which is preliminary data.</text>
</comment>
<sequence>MQPTSGISPSQRPKGILKNSFRGSPRTRPSLPLTTSSTEQAVSISPSLSSHPESDKDITLQNTLQNAGHRRESSQNHRASMSRRQSSNPNFNENAEAGDNMRLKWDEANLYLTEQEKSSTMKIDEPKTPYAKRYDPEEDDEEIRTLDAQDLQVDELDKLREGRSAQRTREAEIPGLDIGEPEEDVDYVGRDEDDRIQRSDSRSGLGRSGSVKGEKTVVVDPEAPDGKGHDGIVRHKDFEEMRKKHYEMKDVKGLLGHSAEELEAMDEDEDGPPPMPKLNDTMMNGA</sequence>
<feature type="region of interest" description="Disordered" evidence="1">
    <location>
        <begin position="116"/>
        <end position="236"/>
    </location>
</feature>
<evidence type="ECO:0000313" key="3">
    <source>
        <dbReference type="Proteomes" id="UP001590950"/>
    </source>
</evidence>
<dbReference type="InterPro" id="IPR007062">
    <property type="entry name" value="PPI-2"/>
</dbReference>
<feature type="compositionally biased region" description="Basic and acidic residues" evidence="1">
    <location>
        <begin position="116"/>
        <end position="135"/>
    </location>
</feature>
<feature type="compositionally biased region" description="Basic and acidic residues" evidence="1">
    <location>
        <begin position="187"/>
        <end position="201"/>
    </location>
</feature>
<name>A0ABR4A6A2_9LECA</name>
<proteinExistence type="predicted"/>
<feature type="compositionally biased region" description="Low complexity" evidence="1">
    <location>
        <begin position="24"/>
        <end position="51"/>
    </location>
</feature>